<feature type="transmembrane region" description="Helical" evidence="1">
    <location>
        <begin position="162"/>
        <end position="182"/>
    </location>
</feature>
<evidence type="ECO:0000313" key="5">
    <source>
        <dbReference type="Proteomes" id="UP000628442"/>
    </source>
</evidence>
<reference evidence="2" key="3">
    <citation type="submission" date="2022-12" db="EMBL/GenBank/DDBJ databases">
        <authorList>
            <person name="Sun Q."/>
            <person name="Kim S."/>
        </authorList>
    </citation>
    <scope>NUCLEOTIDE SEQUENCE</scope>
    <source>
        <strain evidence="2">KCTC 12343</strain>
    </source>
</reference>
<protein>
    <submittedName>
        <fullName evidence="2">Uncharacterized protein</fullName>
    </submittedName>
</protein>
<accession>A0A411X539</accession>
<sequence length="475" mass="50242">MTSSAANDFARPSNWQDFERLSIALLSEIYATRLRRWGSAGQRKNGVDAWAKLADGRVVALRIEGRTERYGQPLTPADVDMALAEAADFPHPADEFILLSAGPGDAGLQAHAAGLSASRQAAGQSSVAVWGWPTIAAHIGQQPKVRGVFYGHEARASGKFKLVLLAAAVLVVAGGAGSLFLGKNAIDASQARPPNAAANVGNIAANLDELTATYQQCQELLGSNTFTFTGELIETCRDPAASQLAALSKKVDRQRSGFDAQVQAELARLLVIFHEDVREAVAVTSVAHAFDNEVVQSMKDGCAAEQANDRNAQAMKQAAIGQAGAKQATVKQAAVKQAGMAAAAAQVRYYYLLKDFIIPEMAAAREILQLHASGAPAPEPMKAAAGRMEQLLTARMAYAPKETRWPLTLSSLKHTAARDSVPGAGQASDAAEEARWRDVLAQSATRSLRGRAKDIDALIACGVLKEDARALAPAN</sequence>
<dbReference type="EMBL" id="CP036401">
    <property type="protein sequence ID" value="QBI04130.1"/>
    <property type="molecule type" value="Genomic_DNA"/>
</dbReference>
<dbReference type="AlphaFoldDB" id="A0A411X539"/>
<evidence type="ECO:0000313" key="4">
    <source>
        <dbReference type="Proteomes" id="UP000292307"/>
    </source>
</evidence>
<reference evidence="3 4" key="2">
    <citation type="submission" date="2019-02" db="EMBL/GenBank/DDBJ databases">
        <title>Draft Genome Sequences of Six Type Strains of the Genus Massilia.</title>
        <authorList>
            <person name="Miess H."/>
            <person name="Frediansyhah A."/>
            <person name="Gross H."/>
        </authorList>
    </citation>
    <scope>NUCLEOTIDE SEQUENCE [LARGE SCALE GENOMIC DNA]</scope>
    <source>
        <strain evidence="3 4">DSM 17472</strain>
    </source>
</reference>
<gene>
    <name evidence="3" type="ORF">EYF70_27415</name>
    <name evidence="2" type="ORF">GCM10007387_03130</name>
</gene>
<dbReference type="OrthoDB" id="8912424at2"/>
<organism evidence="2 5">
    <name type="scientific">Pseudoduganella albidiflava</name>
    <dbReference type="NCBI Taxonomy" id="321983"/>
    <lineage>
        <taxon>Bacteria</taxon>
        <taxon>Pseudomonadati</taxon>
        <taxon>Pseudomonadota</taxon>
        <taxon>Betaproteobacteria</taxon>
        <taxon>Burkholderiales</taxon>
        <taxon>Oxalobacteraceae</taxon>
        <taxon>Telluria group</taxon>
        <taxon>Pseudoduganella</taxon>
    </lineage>
</organism>
<evidence type="ECO:0000313" key="3">
    <source>
        <dbReference type="EMBL" id="QBI04130.1"/>
    </source>
</evidence>
<evidence type="ECO:0000313" key="2">
    <source>
        <dbReference type="EMBL" id="GGY24924.1"/>
    </source>
</evidence>
<keyword evidence="1" id="KW-0812">Transmembrane</keyword>
<dbReference type="Proteomes" id="UP000628442">
    <property type="component" value="Unassembled WGS sequence"/>
</dbReference>
<keyword evidence="4" id="KW-1185">Reference proteome</keyword>
<dbReference type="RefSeq" id="WP_131148195.1">
    <property type="nucleotide sequence ID" value="NZ_BMWV01000001.1"/>
</dbReference>
<dbReference type="EMBL" id="BMWV01000001">
    <property type="protein sequence ID" value="GGY24924.1"/>
    <property type="molecule type" value="Genomic_DNA"/>
</dbReference>
<keyword evidence="1" id="KW-1133">Transmembrane helix</keyword>
<dbReference type="Proteomes" id="UP000292307">
    <property type="component" value="Chromosome"/>
</dbReference>
<keyword evidence="1" id="KW-0472">Membrane</keyword>
<evidence type="ECO:0000256" key="1">
    <source>
        <dbReference type="SAM" id="Phobius"/>
    </source>
</evidence>
<reference evidence="2" key="1">
    <citation type="journal article" date="2014" name="Int. J. Syst. Evol. Microbiol.">
        <title>Complete genome sequence of Corynebacterium casei LMG S-19264T (=DSM 44701T), isolated from a smear-ripened cheese.</title>
        <authorList>
            <consortium name="US DOE Joint Genome Institute (JGI-PGF)"/>
            <person name="Walter F."/>
            <person name="Albersmeier A."/>
            <person name="Kalinowski J."/>
            <person name="Ruckert C."/>
        </authorList>
    </citation>
    <scope>NUCLEOTIDE SEQUENCE</scope>
    <source>
        <strain evidence="2">KCTC 12343</strain>
    </source>
</reference>
<name>A0A411X539_9BURK</name>
<proteinExistence type="predicted"/>